<dbReference type="InterPro" id="IPR036513">
    <property type="entry name" value="STAS_dom_sf"/>
</dbReference>
<evidence type="ECO:0000259" key="1">
    <source>
        <dbReference type="PROSITE" id="PS50801"/>
    </source>
</evidence>
<dbReference type="InterPro" id="IPR002645">
    <property type="entry name" value="STAS_dom"/>
</dbReference>
<dbReference type="PROSITE" id="PS50801">
    <property type="entry name" value="STAS"/>
    <property type="match status" value="1"/>
</dbReference>
<keyword evidence="3" id="KW-1185">Reference proteome</keyword>
<dbReference type="InterPro" id="IPR058548">
    <property type="entry name" value="MlaB-like_STAS"/>
</dbReference>
<name>A0ABN3Q5M9_9ACTN</name>
<dbReference type="CDD" id="cd07043">
    <property type="entry name" value="STAS_anti-anti-sigma_factors"/>
    <property type="match status" value="1"/>
</dbReference>
<feature type="domain" description="STAS" evidence="1">
    <location>
        <begin position="1"/>
        <end position="72"/>
    </location>
</feature>
<reference evidence="2 3" key="1">
    <citation type="journal article" date="2019" name="Int. J. Syst. Evol. Microbiol.">
        <title>The Global Catalogue of Microorganisms (GCM) 10K type strain sequencing project: providing services to taxonomists for standard genome sequencing and annotation.</title>
        <authorList>
            <consortium name="The Broad Institute Genomics Platform"/>
            <consortium name="The Broad Institute Genome Sequencing Center for Infectious Disease"/>
            <person name="Wu L."/>
            <person name="Ma J."/>
        </authorList>
    </citation>
    <scope>NUCLEOTIDE SEQUENCE [LARGE SCALE GENOMIC DNA]</scope>
    <source>
        <strain evidence="2 3">JCM 6833</strain>
    </source>
</reference>
<accession>A0ABN3Q5M9</accession>
<evidence type="ECO:0000313" key="3">
    <source>
        <dbReference type="Proteomes" id="UP001501509"/>
    </source>
</evidence>
<organism evidence="2 3">
    <name type="scientific">Actinomadura fulvescens</name>
    <dbReference type="NCBI Taxonomy" id="46160"/>
    <lineage>
        <taxon>Bacteria</taxon>
        <taxon>Bacillati</taxon>
        <taxon>Actinomycetota</taxon>
        <taxon>Actinomycetes</taxon>
        <taxon>Streptosporangiales</taxon>
        <taxon>Thermomonosporaceae</taxon>
        <taxon>Actinomadura</taxon>
    </lineage>
</organism>
<protein>
    <recommendedName>
        <fullName evidence="1">STAS domain-containing protein</fullName>
    </recommendedName>
</protein>
<evidence type="ECO:0000313" key="2">
    <source>
        <dbReference type="EMBL" id="GAA2614996.1"/>
    </source>
</evidence>
<sequence length="85" mass="9322">MEGEISVVTRDTLESQLTSLVRRGTDVHLDLSKVVFSDSGGVAVLVNAARRLPAGKNVHLEHPPASMRRIMDVLYSRVPNIKVQS</sequence>
<dbReference type="Pfam" id="PF13466">
    <property type="entry name" value="STAS_2"/>
    <property type="match status" value="1"/>
</dbReference>
<gene>
    <name evidence="2" type="ORF">GCM10010411_57470</name>
</gene>
<comment type="caution">
    <text evidence="2">The sequence shown here is derived from an EMBL/GenBank/DDBJ whole genome shotgun (WGS) entry which is preliminary data.</text>
</comment>
<dbReference type="EMBL" id="BAAATD010000008">
    <property type="protein sequence ID" value="GAA2614996.1"/>
    <property type="molecule type" value="Genomic_DNA"/>
</dbReference>
<dbReference type="Gene3D" id="3.30.750.24">
    <property type="entry name" value="STAS domain"/>
    <property type="match status" value="1"/>
</dbReference>
<dbReference type="Proteomes" id="UP001501509">
    <property type="component" value="Unassembled WGS sequence"/>
</dbReference>
<proteinExistence type="predicted"/>
<dbReference type="SUPFAM" id="SSF52091">
    <property type="entry name" value="SpoIIaa-like"/>
    <property type="match status" value="1"/>
</dbReference>